<protein>
    <submittedName>
        <fullName evidence="1">Uncharacterized protein</fullName>
    </submittedName>
</protein>
<proteinExistence type="predicted"/>
<gene>
    <name evidence="1" type="ORF">RND71_036823</name>
</gene>
<dbReference type="AlphaFoldDB" id="A0AAE1R2X0"/>
<dbReference type="EMBL" id="JAVYJV010000020">
    <property type="protein sequence ID" value="KAK4343729.1"/>
    <property type="molecule type" value="Genomic_DNA"/>
</dbReference>
<organism evidence="1 2">
    <name type="scientific">Anisodus tanguticus</name>
    <dbReference type="NCBI Taxonomy" id="243964"/>
    <lineage>
        <taxon>Eukaryota</taxon>
        <taxon>Viridiplantae</taxon>
        <taxon>Streptophyta</taxon>
        <taxon>Embryophyta</taxon>
        <taxon>Tracheophyta</taxon>
        <taxon>Spermatophyta</taxon>
        <taxon>Magnoliopsida</taxon>
        <taxon>eudicotyledons</taxon>
        <taxon>Gunneridae</taxon>
        <taxon>Pentapetalae</taxon>
        <taxon>asterids</taxon>
        <taxon>lamiids</taxon>
        <taxon>Solanales</taxon>
        <taxon>Solanaceae</taxon>
        <taxon>Solanoideae</taxon>
        <taxon>Hyoscyameae</taxon>
        <taxon>Anisodus</taxon>
    </lineage>
</organism>
<sequence>MEGYAANAMRRQEQLVVKSTRAYSTPYVFMDKHHGIDVDIIPESSLIFYNMQELCDKHHDYHNNLLPRTKLVLETLEYEITCCFEEVMRPHWTIPYCVSLRYYDSYARALGHRVPPQGLMRANDRLIGIPLMLDKCGVLFKELAGVASSSWIRFVGILYNGTKIVQGERQEVAERFIKTSTRNGSFQTHSKKMRSLRSQIHPLFYLDTTKRHQNRPRGKSRGGRMVHQNKYKERKLPNTFQVDEILETQTPSTLLLGYHKETNIHTTCEDPWNIDSFIDKKKTSQEAR</sequence>
<keyword evidence="2" id="KW-1185">Reference proteome</keyword>
<evidence type="ECO:0000313" key="2">
    <source>
        <dbReference type="Proteomes" id="UP001291623"/>
    </source>
</evidence>
<dbReference type="Proteomes" id="UP001291623">
    <property type="component" value="Unassembled WGS sequence"/>
</dbReference>
<comment type="caution">
    <text evidence="1">The sequence shown here is derived from an EMBL/GenBank/DDBJ whole genome shotgun (WGS) entry which is preliminary data.</text>
</comment>
<evidence type="ECO:0000313" key="1">
    <source>
        <dbReference type="EMBL" id="KAK4343729.1"/>
    </source>
</evidence>
<reference evidence="1" key="1">
    <citation type="submission" date="2023-12" db="EMBL/GenBank/DDBJ databases">
        <title>Genome assembly of Anisodus tanguticus.</title>
        <authorList>
            <person name="Wang Y.-J."/>
        </authorList>
    </citation>
    <scope>NUCLEOTIDE SEQUENCE</scope>
    <source>
        <strain evidence="1">KB-2021</strain>
        <tissue evidence="1">Leaf</tissue>
    </source>
</reference>
<name>A0AAE1R2X0_9SOLA</name>
<accession>A0AAE1R2X0</accession>